<sequence>MGARALKRTLPRVRIQTECNSVCRPAKVRKNQPLRAAKLTSAPSTVAHSYFIQPRNLMKWTGRTTLKKNASRDGCEACIGKEVQQETRE</sequence>
<evidence type="ECO:0000313" key="1">
    <source>
        <dbReference type="EMBL" id="GMN27803.1"/>
    </source>
</evidence>
<name>A0AA88CMZ1_FICCA</name>
<dbReference type="AlphaFoldDB" id="A0AA88CMZ1"/>
<protein>
    <submittedName>
        <fullName evidence="1">Uncharacterized protein</fullName>
    </submittedName>
</protein>
<organism evidence="1 2">
    <name type="scientific">Ficus carica</name>
    <name type="common">Common fig</name>
    <dbReference type="NCBI Taxonomy" id="3494"/>
    <lineage>
        <taxon>Eukaryota</taxon>
        <taxon>Viridiplantae</taxon>
        <taxon>Streptophyta</taxon>
        <taxon>Embryophyta</taxon>
        <taxon>Tracheophyta</taxon>
        <taxon>Spermatophyta</taxon>
        <taxon>Magnoliopsida</taxon>
        <taxon>eudicotyledons</taxon>
        <taxon>Gunneridae</taxon>
        <taxon>Pentapetalae</taxon>
        <taxon>rosids</taxon>
        <taxon>fabids</taxon>
        <taxon>Rosales</taxon>
        <taxon>Moraceae</taxon>
        <taxon>Ficeae</taxon>
        <taxon>Ficus</taxon>
    </lineage>
</organism>
<reference evidence="1" key="1">
    <citation type="submission" date="2023-07" db="EMBL/GenBank/DDBJ databases">
        <title>draft genome sequence of fig (Ficus carica).</title>
        <authorList>
            <person name="Takahashi T."/>
            <person name="Nishimura K."/>
        </authorList>
    </citation>
    <scope>NUCLEOTIDE SEQUENCE</scope>
</reference>
<gene>
    <name evidence="1" type="ORF">TIFTF001_046177</name>
</gene>
<comment type="caution">
    <text evidence="1">The sequence shown here is derived from an EMBL/GenBank/DDBJ whole genome shotgun (WGS) entry which is preliminary data.</text>
</comment>
<proteinExistence type="predicted"/>
<dbReference type="Proteomes" id="UP001187192">
    <property type="component" value="Unassembled WGS sequence"/>
</dbReference>
<dbReference type="EMBL" id="BTGU01004480">
    <property type="protein sequence ID" value="GMN27803.1"/>
    <property type="molecule type" value="Genomic_DNA"/>
</dbReference>
<keyword evidence="2" id="KW-1185">Reference proteome</keyword>
<evidence type="ECO:0000313" key="2">
    <source>
        <dbReference type="Proteomes" id="UP001187192"/>
    </source>
</evidence>
<accession>A0AA88CMZ1</accession>